<dbReference type="Gene3D" id="3.40.50.1390">
    <property type="entry name" value="Resolvase, N-terminal catalytic domain"/>
    <property type="match status" value="1"/>
</dbReference>
<evidence type="ECO:0000256" key="1">
    <source>
        <dbReference type="SAM" id="Coils"/>
    </source>
</evidence>
<keyword evidence="5" id="KW-1185">Reference proteome</keyword>
<dbReference type="EMBL" id="BOOH01000052">
    <property type="protein sequence ID" value="GIH79807.1"/>
    <property type="molecule type" value="Genomic_DNA"/>
</dbReference>
<dbReference type="Gene3D" id="3.90.1750.20">
    <property type="entry name" value="Putative Large Serine Recombinase, Chain B, Domain 2"/>
    <property type="match status" value="1"/>
</dbReference>
<reference evidence="4 5" key="1">
    <citation type="submission" date="2021-01" db="EMBL/GenBank/DDBJ databases">
        <title>Whole genome shotgun sequence of Planobispora longispora NBRC 13918.</title>
        <authorList>
            <person name="Komaki H."/>
            <person name="Tamura T."/>
        </authorList>
    </citation>
    <scope>NUCLEOTIDE SEQUENCE [LARGE SCALE GENOMIC DNA]</scope>
    <source>
        <strain evidence="4 5">NBRC 13918</strain>
    </source>
</reference>
<dbReference type="InterPro" id="IPR036162">
    <property type="entry name" value="Resolvase-like_N_sf"/>
</dbReference>
<dbReference type="InterPro" id="IPR025827">
    <property type="entry name" value="Zn_ribbon_recom_dom"/>
</dbReference>
<protein>
    <submittedName>
        <fullName evidence="4">Resolvase</fullName>
    </submittedName>
</protein>
<dbReference type="PANTHER" id="PTHR30461:SF23">
    <property type="entry name" value="DNA RECOMBINASE-RELATED"/>
    <property type="match status" value="1"/>
</dbReference>
<dbReference type="Proteomes" id="UP000616724">
    <property type="component" value="Unassembled WGS sequence"/>
</dbReference>
<comment type="caution">
    <text evidence="4">The sequence shown here is derived from an EMBL/GenBank/DDBJ whole genome shotgun (WGS) entry which is preliminary data.</text>
</comment>
<dbReference type="PROSITE" id="PS51737">
    <property type="entry name" value="RECOMBINASE_DNA_BIND"/>
    <property type="match status" value="1"/>
</dbReference>
<evidence type="ECO:0000313" key="5">
    <source>
        <dbReference type="Proteomes" id="UP000616724"/>
    </source>
</evidence>
<dbReference type="RefSeq" id="WP_203894262.1">
    <property type="nucleotide sequence ID" value="NZ_BOOH01000052.1"/>
</dbReference>
<accession>A0A8J3RQA3</accession>
<dbReference type="Pfam" id="PF07508">
    <property type="entry name" value="Recombinase"/>
    <property type="match status" value="1"/>
</dbReference>
<evidence type="ECO:0000259" key="3">
    <source>
        <dbReference type="PROSITE" id="PS51737"/>
    </source>
</evidence>
<feature type="domain" description="Resolvase/invertase-type recombinase catalytic" evidence="2">
    <location>
        <begin position="12"/>
        <end position="157"/>
    </location>
</feature>
<name>A0A8J3RQA3_9ACTN</name>
<evidence type="ECO:0000259" key="2">
    <source>
        <dbReference type="PROSITE" id="PS51736"/>
    </source>
</evidence>
<dbReference type="PANTHER" id="PTHR30461">
    <property type="entry name" value="DNA-INVERTASE FROM LAMBDOID PROPHAGE"/>
    <property type="match status" value="1"/>
</dbReference>
<sequence>MPPKRNGEAPRVAVGYTRVSTKREEMISPELQAHEQDTYAERNGIRIVERVEDLDLSGRDFARRSVDYIVKGIIEGRWNVVLLWKWSRWGRNLLQSRLYLAEVEQAGGEVIAVTEDFDTTTSVGKFSRDQMLAIAELQSNQIGENWKEAHERRRRMGLPHNGQFRFGYTYSRGAGYQPDPVSADALADCYKRYVEAGESMRSLTQMLNANGHRTGRGNLFTNISLGRLMDTGFAAGLIREKSNPGGNGNTLAAYDVWRMGVHEPIISMELWEKYREKRLASAETAPRLRSPKHSFSGLVYCPQCKKRMRRTTGGGRNGPHWRCRTRLQNKSCPGASIMDDRLEKIMREWVVENAQGGDTIEEDADRIRAAQKATTNLAACEAEVARLKRKRTRLLDVYTDDESYDKGDYLKKKAEIDRDLERADLTLRAARKRVNEIDTTDYRDIFTTLADLWDNATPSEKRELLSKVVRRIEVRAGTEKRKLSKVNVVPRWMPDPWE</sequence>
<dbReference type="Pfam" id="PF13408">
    <property type="entry name" value="Zn_ribbon_recom"/>
    <property type="match status" value="1"/>
</dbReference>
<dbReference type="GO" id="GO:0000150">
    <property type="term" value="F:DNA strand exchange activity"/>
    <property type="evidence" value="ECO:0007669"/>
    <property type="project" value="InterPro"/>
</dbReference>
<dbReference type="GO" id="GO:0003677">
    <property type="term" value="F:DNA binding"/>
    <property type="evidence" value="ECO:0007669"/>
    <property type="project" value="InterPro"/>
</dbReference>
<dbReference type="Pfam" id="PF00239">
    <property type="entry name" value="Resolvase"/>
    <property type="match status" value="1"/>
</dbReference>
<feature type="domain" description="Recombinase" evidence="3">
    <location>
        <begin position="165"/>
        <end position="285"/>
    </location>
</feature>
<dbReference type="PROSITE" id="PS51736">
    <property type="entry name" value="RECOMBINASES_3"/>
    <property type="match status" value="1"/>
</dbReference>
<organism evidence="4 5">
    <name type="scientific">Planobispora longispora</name>
    <dbReference type="NCBI Taxonomy" id="28887"/>
    <lineage>
        <taxon>Bacteria</taxon>
        <taxon>Bacillati</taxon>
        <taxon>Actinomycetota</taxon>
        <taxon>Actinomycetes</taxon>
        <taxon>Streptosporangiales</taxon>
        <taxon>Streptosporangiaceae</taxon>
        <taxon>Planobispora</taxon>
    </lineage>
</organism>
<dbReference type="InterPro" id="IPR050639">
    <property type="entry name" value="SSR_resolvase"/>
</dbReference>
<dbReference type="InterPro" id="IPR006119">
    <property type="entry name" value="Resolv_N"/>
</dbReference>
<dbReference type="InterPro" id="IPR011109">
    <property type="entry name" value="DNA_bind_recombinase_dom"/>
</dbReference>
<gene>
    <name evidence="4" type="primary">ccrB</name>
    <name evidence="4" type="ORF">Plo01_62360</name>
</gene>
<dbReference type="SUPFAM" id="SSF53041">
    <property type="entry name" value="Resolvase-like"/>
    <property type="match status" value="1"/>
</dbReference>
<dbReference type="InterPro" id="IPR038109">
    <property type="entry name" value="DNA_bind_recomb_sf"/>
</dbReference>
<dbReference type="AlphaFoldDB" id="A0A8J3RQA3"/>
<dbReference type="SMART" id="SM00857">
    <property type="entry name" value="Resolvase"/>
    <property type="match status" value="1"/>
</dbReference>
<evidence type="ECO:0000313" key="4">
    <source>
        <dbReference type="EMBL" id="GIH79807.1"/>
    </source>
</evidence>
<keyword evidence="1" id="KW-0175">Coiled coil</keyword>
<feature type="coiled-coil region" evidence="1">
    <location>
        <begin position="370"/>
        <end position="433"/>
    </location>
</feature>
<proteinExistence type="predicted"/>
<dbReference type="CDD" id="cd00338">
    <property type="entry name" value="Ser_Recombinase"/>
    <property type="match status" value="1"/>
</dbReference>